<name>A0ABT1SVV1_9SPHI</name>
<evidence type="ECO:0000313" key="6">
    <source>
        <dbReference type="Proteomes" id="UP001204376"/>
    </source>
</evidence>
<gene>
    <name evidence="5" type="ORF">NPE20_00120</name>
</gene>
<dbReference type="Pfam" id="PF12833">
    <property type="entry name" value="HTH_18"/>
    <property type="match status" value="1"/>
</dbReference>
<dbReference type="EMBL" id="JANHOH010000001">
    <property type="protein sequence ID" value="MCQ6956338.1"/>
    <property type="molecule type" value="Genomic_DNA"/>
</dbReference>
<keyword evidence="6" id="KW-1185">Reference proteome</keyword>
<sequence length="125" mass="13545">MRSASINGTSGHNHDILIQLEAVLDEAFRDDNVSSKGLPTVVSVAAALHVSPNYFSGLLKTLTGQSTQQHIHDRLIGLAKEMLFTTGLSVSEVAYALGFDYPQSFSNLFKSRTSLSPAAFQQTFN</sequence>
<dbReference type="InterPro" id="IPR009057">
    <property type="entry name" value="Homeodomain-like_sf"/>
</dbReference>
<evidence type="ECO:0000256" key="2">
    <source>
        <dbReference type="ARBA" id="ARBA00023125"/>
    </source>
</evidence>
<evidence type="ECO:0000313" key="5">
    <source>
        <dbReference type="EMBL" id="MCQ6956338.1"/>
    </source>
</evidence>
<dbReference type="PROSITE" id="PS01124">
    <property type="entry name" value="HTH_ARAC_FAMILY_2"/>
    <property type="match status" value="1"/>
</dbReference>
<comment type="caution">
    <text evidence="5">The sequence shown here is derived from an EMBL/GenBank/DDBJ whole genome shotgun (WGS) entry which is preliminary data.</text>
</comment>
<keyword evidence="1" id="KW-0805">Transcription regulation</keyword>
<organism evidence="5 6">
    <name type="scientific">Mucilaginibacter aquariorum</name>
    <dbReference type="NCBI Taxonomy" id="2967225"/>
    <lineage>
        <taxon>Bacteria</taxon>
        <taxon>Pseudomonadati</taxon>
        <taxon>Bacteroidota</taxon>
        <taxon>Sphingobacteriia</taxon>
        <taxon>Sphingobacteriales</taxon>
        <taxon>Sphingobacteriaceae</taxon>
        <taxon>Mucilaginibacter</taxon>
    </lineage>
</organism>
<dbReference type="SMART" id="SM00342">
    <property type="entry name" value="HTH_ARAC"/>
    <property type="match status" value="1"/>
</dbReference>
<reference evidence="5 6" key="1">
    <citation type="submission" date="2022-07" db="EMBL/GenBank/DDBJ databases">
        <title>Mucilaginibacter sp. JC4.</title>
        <authorList>
            <person name="Le V."/>
            <person name="Ko S.-R."/>
            <person name="Ahn C.-Y."/>
            <person name="Oh H.-M."/>
        </authorList>
    </citation>
    <scope>NUCLEOTIDE SEQUENCE [LARGE SCALE GENOMIC DNA]</scope>
    <source>
        <strain evidence="5 6">JC4</strain>
    </source>
</reference>
<proteinExistence type="predicted"/>
<evidence type="ECO:0000256" key="1">
    <source>
        <dbReference type="ARBA" id="ARBA00023015"/>
    </source>
</evidence>
<accession>A0ABT1SVV1</accession>
<feature type="domain" description="HTH araC/xylS-type" evidence="4">
    <location>
        <begin position="18"/>
        <end position="123"/>
    </location>
</feature>
<dbReference type="PANTHER" id="PTHR43280:SF32">
    <property type="entry name" value="TRANSCRIPTIONAL REGULATORY PROTEIN"/>
    <property type="match status" value="1"/>
</dbReference>
<evidence type="ECO:0000259" key="4">
    <source>
        <dbReference type="PROSITE" id="PS01124"/>
    </source>
</evidence>
<dbReference type="SUPFAM" id="SSF46689">
    <property type="entry name" value="Homeodomain-like"/>
    <property type="match status" value="1"/>
</dbReference>
<protein>
    <submittedName>
        <fullName evidence="5">Helix-turn-helix transcriptional regulator</fullName>
    </submittedName>
</protein>
<dbReference type="RefSeq" id="WP_256536556.1">
    <property type="nucleotide sequence ID" value="NZ_JANHOH010000001.1"/>
</dbReference>
<keyword evidence="2" id="KW-0238">DNA-binding</keyword>
<dbReference type="InterPro" id="IPR018062">
    <property type="entry name" value="HTH_AraC-typ_CS"/>
</dbReference>
<keyword evidence="3" id="KW-0804">Transcription</keyword>
<dbReference type="PANTHER" id="PTHR43280">
    <property type="entry name" value="ARAC-FAMILY TRANSCRIPTIONAL REGULATOR"/>
    <property type="match status" value="1"/>
</dbReference>
<evidence type="ECO:0000256" key="3">
    <source>
        <dbReference type="ARBA" id="ARBA00023163"/>
    </source>
</evidence>
<dbReference type="Proteomes" id="UP001204376">
    <property type="component" value="Unassembled WGS sequence"/>
</dbReference>
<dbReference type="PROSITE" id="PS00041">
    <property type="entry name" value="HTH_ARAC_FAMILY_1"/>
    <property type="match status" value="1"/>
</dbReference>
<dbReference type="InterPro" id="IPR018060">
    <property type="entry name" value="HTH_AraC"/>
</dbReference>
<dbReference type="Gene3D" id="1.10.10.60">
    <property type="entry name" value="Homeodomain-like"/>
    <property type="match status" value="1"/>
</dbReference>